<feature type="transmembrane region" description="Helical" evidence="12">
    <location>
        <begin position="127"/>
        <end position="152"/>
    </location>
</feature>
<organism evidence="13 14">
    <name type="scientific">Methylocaldum marinum</name>
    <dbReference type="NCBI Taxonomy" id="1432792"/>
    <lineage>
        <taxon>Bacteria</taxon>
        <taxon>Pseudomonadati</taxon>
        <taxon>Pseudomonadota</taxon>
        <taxon>Gammaproteobacteria</taxon>
        <taxon>Methylococcales</taxon>
        <taxon>Methylococcaceae</taxon>
        <taxon>Methylocaldum</taxon>
    </lineage>
</organism>
<comment type="subcellular location">
    <subcellularLocation>
        <location evidence="1">Endoplasmic reticulum membrane</location>
        <topology evidence="1">Multi-pass membrane protein</topology>
    </subcellularLocation>
</comment>
<evidence type="ECO:0000256" key="9">
    <source>
        <dbReference type="ARBA" id="ARBA00022989"/>
    </source>
</evidence>
<keyword evidence="9 12" id="KW-1133">Transmembrane helix</keyword>
<keyword evidence="5" id="KW-0808">Transferase</keyword>
<dbReference type="RefSeq" id="WP_119631292.1">
    <property type="nucleotide sequence ID" value="NZ_AP017928.1"/>
</dbReference>
<evidence type="ECO:0000313" key="13">
    <source>
        <dbReference type="EMBL" id="BBA36045.1"/>
    </source>
</evidence>
<evidence type="ECO:0000256" key="2">
    <source>
        <dbReference type="ARBA" id="ARBA00004969"/>
    </source>
</evidence>
<keyword evidence="7 12" id="KW-0812">Transmembrane</keyword>
<dbReference type="KEGG" id="mmai:sS8_4115"/>
<evidence type="ECO:0000256" key="4">
    <source>
        <dbReference type="ARBA" id="ARBA00022603"/>
    </source>
</evidence>
<dbReference type="InterPro" id="IPR007318">
    <property type="entry name" value="Phopholipid_MeTrfase"/>
</dbReference>
<proteinExistence type="predicted"/>
<dbReference type="OrthoDB" id="7068465at2"/>
<reference evidence="13 14" key="1">
    <citation type="submission" date="2016-12" db="EMBL/GenBank/DDBJ databases">
        <title>Genome sequencing of Methylocaldum marinum.</title>
        <authorList>
            <person name="Takeuchi M."/>
            <person name="Kamagata Y."/>
            <person name="Hiraoka S."/>
            <person name="Oshima K."/>
            <person name="Hattori M."/>
            <person name="Iwasaki W."/>
        </authorList>
    </citation>
    <scope>NUCLEOTIDE SEQUENCE [LARGE SCALE GENOMIC DNA]</scope>
    <source>
        <strain evidence="13 14">S8</strain>
    </source>
</reference>
<dbReference type="InterPro" id="IPR024960">
    <property type="entry name" value="PEMT/MFAP"/>
</dbReference>
<accession>A0A250KWP2</accession>
<comment type="pathway">
    <text evidence="2">Phospholipid metabolism; phosphatidylcholine biosynthesis.</text>
</comment>
<protein>
    <recommendedName>
        <fullName evidence="11">phosphatidyl-N-methylethanolamine N-methyltransferase</fullName>
        <ecNumber evidence="11">2.1.1.71</ecNumber>
    </recommendedName>
</protein>
<dbReference type="Gene3D" id="1.20.120.1630">
    <property type="match status" value="1"/>
</dbReference>
<keyword evidence="4" id="KW-0489">Methyltransferase</keyword>
<keyword evidence="14" id="KW-1185">Reference proteome</keyword>
<name>A0A250KWP2_9GAMM</name>
<dbReference type="GO" id="GO:0006656">
    <property type="term" value="P:phosphatidylcholine biosynthetic process"/>
    <property type="evidence" value="ECO:0007669"/>
    <property type="project" value="InterPro"/>
</dbReference>
<dbReference type="AlphaFoldDB" id="A0A250KWP2"/>
<sequence length="178" mass="20389">MLFWLFPAAALLLAIERITYLWIWHNSDIFKAICKYPAVARFGEPIGVLEKLFYLFKILQIGVFLAWCMLLGNTFIPLPTGSLLPMSLGAGLILMGQILNFGVFYRLGPSGVFYGNKLGYQVPWCNAFPFSILNHPQYVGTLLSIWGFFLVMRFPHDDWILLPILETAYYSLGAYYER</sequence>
<dbReference type="EC" id="2.1.1.71" evidence="11"/>
<keyword evidence="6" id="KW-0949">S-adenosyl-L-methionine</keyword>
<dbReference type="EMBL" id="AP017928">
    <property type="protein sequence ID" value="BBA36045.1"/>
    <property type="molecule type" value="Genomic_DNA"/>
</dbReference>
<dbReference type="GO" id="GO:0000773">
    <property type="term" value="F:phosphatidyl-N-methylethanolamine N-methyltransferase activity"/>
    <property type="evidence" value="ECO:0007669"/>
    <property type="project" value="UniProtKB-EC"/>
</dbReference>
<evidence type="ECO:0000256" key="7">
    <source>
        <dbReference type="ARBA" id="ARBA00022692"/>
    </source>
</evidence>
<evidence type="ECO:0000256" key="5">
    <source>
        <dbReference type="ARBA" id="ARBA00022679"/>
    </source>
</evidence>
<dbReference type="GO" id="GO:0032259">
    <property type="term" value="P:methylation"/>
    <property type="evidence" value="ECO:0007669"/>
    <property type="project" value="UniProtKB-KW"/>
</dbReference>
<feature type="transmembrane region" description="Helical" evidence="12">
    <location>
        <begin position="159"/>
        <end position="176"/>
    </location>
</feature>
<gene>
    <name evidence="13" type="ORF">sS8_4115</name>
</gene>
<evidence type="ECO:0000256" key="8">
    <source>
        <dbReference type="ARBA" id="ARBA00022824"/>
    </source>
</evidence>
<dbReference type="Proteomes" id="UP000266313">
    <property type="component" value="Chromosome"/>
</dbReference>
<comment type="pathway">
    <text evidence="3">Lipid metabolism.</text>
</comment>
<evidence type="ECO:0000256" key="6">
    <source>
        <dbReference type="ARBA" id="ARBA00022691"/>
    </source>
</evidence>
<dbReference type="PANTHER" id="PTHR15458:SF5">
    <property type="entry name" value="PHOSPHATIDYLETHANOLAMINE N-METHYLTRANSFERASE"/>
    <property type="match status" value="1"/>
</dbReference>
<evidence type="ECO:0000256" key="11">
    <source>
        <dbReference type="ARBA" id="ARBA00034137"/>
    </source>
</evidence>
<dbReference type="Pfam" id="PF04191">
    <property type="entry name" value="PEMT"/>
    <property type="match status" value="1"/>
</dbReference>
<evidence type="ECO:0000256" key="3">
    <source>
        <dbReference type="ARBA" id="ARBA00005189"/>
    </source>
</evidence>
<feature type="transmembrane region" description="Helical" evidence="12">
    <location>
        <begin position="83"/>
        <end position="107"/>
    </location>
</feature>
<keyword evidence="10 12" id="KW-0472">Membrane</keyword>
<evidence type="ECO:0000256" key="12">
    <source>
        <dbReference type="SAM" id="Phobius"/>
    </source>
</evidence>
<evidence type="ECO:0000256" key="1">
    <source>
        <dbReference type="ARBA" id="ARBA00004477"/>
    </source>
</evidence>
<evidence type="ECO:0000256" key="10">
    <source>
        <dbReference type="ARBA" id="ARBA00023136"/>
    </source>
</evidence>
<keyword evidence="8" id="KW-0256">Endoplasmic reticulum</keyword>
<dbReference type="PANTHER" id="PTHR15458">
    <property type="entry name" value="PHOSPHATIDYLETHANOLAMINE N-METHYLTRANSFERASE"/>
    <property type="match status" value="1"/>
</dbReference>
<dbReference type="PROSITE" id="PS50244">
    <property type="entry name" value="S5A_REDUCTASE"/>
    <property type="match status" value="1"/>
</dbReference>
<evidence type="ECO:0000313" key="14">
    <source>
        <dbReference type="Proteomes" id="UP000266313"/>
    </source>
</evidence>